<evidence type="ECO:0000256" key="3">
    <source>
        <dbReference type="ARBA" id="ARBA00022737"/>
    </source>
</evidence>
<evidence type="ECO:0000313" key="7">
    <source>
        <dbReference type="Proteomes" id="UP000504635"/>
    </source>
</evidence>
<dbReference type="SUPFAM" id="SSF48452">
    <property type="entry name" value="TPR-like"/>
    <property type="match status" value="1"/>
</dbReference>
<evidence type="ECO:0000256" key="2">
    <source>
        <dbReference type="ARBA" id="ARBA00022490"/>
    </source>
</evidence>
<dbReference type="Gene3D" id="1.25.40.10">
    <property type="entry name" value="Tetratricopeptide repeat domain"/>
    <property type="match status" value="1"/>
</dbReference>
<dbReference type="AlphaFoldDB" id="A0A6J2YC62"/>
<dbReference type="RefSeq" id="XP_030761463.1">
    <property type="nucleotide sequence ID" value="XM_030905603.1"/>
</dbReference>
<keyword evidence="3" id="KW-0677">Repeat</keyword>
<dbReference type="InterPro" id="IPR019734">
    <property type="entry name" value="TPR_rpt"/>
</dbReference>
<dbReference type="KEGG" id="soy:115886447"/>
<accession>A0A6J2YC62</accession>
<protein>
    <submittedName>
        <fullName evidence="8">Sperm-associated antigen 1</fullName>
    </submittedName>
</protein>
<evidence type="ECO:0000256" key="6">
    <source>
        <dbReference type="SAM" id="MobiDB-lite"/>
    </source>
</evidence>
<evidence type="ECO:0000256" key="4">
    <source>
        <dbReference type="ARBA" id="ARBA00022803"/>
    </source>
</evidence>
<dbReference type="GeneID" id="115886447"/>
<name>A0A6J2YC62_SITOR</name>
<dbReference type="GO" id="GO:0005829">
    <property type="term" value="C:cytosol"/>
    <property type="evidence" value="ECO:0007669"/>
    <property type="project" value="TreeGrafter"/>
</dbReference>
<reference evidence="8" key="1">
    <citation type="submission" date="2025-08" db="UniProtKB">
        <authorList>
            <consortium name="RefSeq"/>
        </authorList>
    </citation>
    <scope>IDENTIFICATION</scope>
    <source>
        <tissue evidence="8">Gonads</tissue>
    </source>
</reference>
<keyword evidence="2" id="KW-0963">Cytoplasm</keyword>
<keyword evidence="7" id="KW-1185">Reference proteome</keyword>
<feature type="compositionally biased region" description="Polar residues" evidence="6">
    <location>
        <begin position="213"/>
        <end position="226"/>
    </location>
</feature>
<dbReference type="InterPro" id="IPR011990">
    <property type="entry name" value="TPR-like_helical_dom_sf"/>
</dbReference>
<feature type="repeat" description="TPR" evidence="5">
    <location>
        <begin position="318"/>
        <end position="351"/>
    </location>
</feature>
<sequence>MSTLEDLQKIQDYQEYTYKNPGRESLLEKYRIPIQNFDFEYVSSSKNATELEKMINVLKSGQEGYYPELLRATEDRLRLLKPNSRFLRQRTLVLNKKDLKKDEVDQIANDLQKWVTDVSRCSRELDERKCNKVSSDIGIRRFEHEPEPLNLVKKKNDQKISSTDYTAWDKYDPDTEIMKIDLEEEKIRREAAKAKETAEKIKKDAEKFIYSNTNVTPAQESSNHKQQPSKKSAKSVSFNQYATEAEALFISERELEKGREFYKNGDYELALQSFSRSIAGKANVTNLNNRALTFIKLKRYSDALNDAERVLSIDRNNAKAHLRRAQAFEGLKNYEEALNSVEFVIEKEPNNAVAQELADRVRRYCRNVLKNTRIKIVEIE</sequence>
<dbReference type="GO" id="GO:0031072">
    <property type="term" value="F:heat shock protein binding"/>
    <property type="evidence" value="ECO:0007669"/>
    <property type="project" value="TreeGrafter"/>
</dbReference>
<gene>
    <name evidence="8" type="primary">LOC115886447</name>
</gene>
<evidence type="ECO:0000256" key="1">
    <source>
        <dbReference type="ARBA" id="ARBA00004496"/>
    </source>
</evidence>
<keyword evidence="4 5" id="KW-0802">TPR repeat</keyword>
<dbReference type="PROSITE" id="PS50005">
    <property type="entry name" value="TPR"/>
    <property type="match status" value="1"/>
</dbReference>
<dbReference type="Pfam" id="PF14559">
    <property type="entry name" value="TPR_19"/>
    <property type="match status" value="1"/>
</dbReference>
<dbReference type="SMART" id="SM00028">
    <property type="entry name" value="TPR"/>
    <property type="match status" value="3"/>
</dbReference>
<dbReference type="CTD" id="6674"/>
<dbReference type="InParanoid" id="A0A6J2YC62"/>
<dbReference type="PANTHER" id="PTHR45984">
    <property type="entry name" value="RNA (RNA) POLYMERASE II ASSOCIATED PROTEIN HOMOLOG"/>
    <property type="match status" value="1"/>
</dbReference>
<dbReference type="FunCoup" id="A0A6J2YC62">
    <property type="interactions" value="19"/>
</dbReference>
<evidence type="ECO:0000256" key="5">
    <source>
        <dbReference type="PROSITE-ProRule" id="PRU00339"/>
    </source>
</evidence>
<evidence type="ECO:0000313" key="8">
    <source>
        <dbReference type="RefSeq" id="XP_030761463.1"/>
    </source>
</evidence>
<feature type="region of interest" description="Disordered" evidence="6">
    <location>
        <begin position="213"/>
        <end position="236"/>
    </location>
</feature>
<dbReference type="GO" id="GO:0005739">
    <property type="term" value="C:mitochondrion"/>
    <property type="evidence" value="ECO:0007669"/>
    <property type="project" value="TreeGrafter"/>
</dbReference>
<dbReference type="PANTHER" id="PTHR45984:SF1">
    <property type="entry name" value="SPAG1 AXONEMAL DYNEIN ASSEMBLY FACTOR"/>
    <property type="match status" value="1"/>
</dbReference>
<dbReference type="GO" id="GO:0006626">
    <property type="term" value="P:protein targeting to mitochondrion"/>
    <property type="evidence" value="ECO:0007669"/>
    <property type="project" value="TreeGrafter"/>
</dbReference>
<proteinExistence type="predicted"/>
<dbReference type="InterPro" id="IPR051982">
    <property type="entry name" value="CiliaryAsmbly_MitoImport"/>
</dbReference>
<organism evidence="7 8">
    <name type="scientific">Sitophilus oryzae</name>
    <name type="common">Rice weevil</name>
    <name type="synonym">Curculio oryzae</name>
    <dbReference type="NCBI Taxonomy" id="7048"/>
    <lineage>
        <taxon>Eukaryota</taxon>
        <taxon>Metazoa</taxon>
        <taxon>Ecdysozoa</taxon>
        <taxon>Arthropoda</taxon>
        <taxon>Hexapoda</taxon>
        <taxon>Insecta</taxon>
        <taxon>Pterygota</taxon>
        <taxon>Neoptera</taxon>
        <taxon>Endopterygota</taxon>
        <taxon>Coleoptera</taxon>
        <taxon>Polyphaga</taxon>
        <taxon>Cucujiformia</taxon>
        <taxon>Curculionidae</taxon>
        <taxon>Dryophthorinae</taxon>
        <taxon>Sitophilus</taxon>
    </lineage>
</organism>
<dbReference type="OrthoDB" id="2942533at2759"/>
<comment type="subcellular location">
    <subcellularLocation>
        <location evidence="1">Cytoplasm</location>
    </subcellularLocation>
</comment>
<dbReference type="Proteomes" id="UP000504635">
    <property type="component" value="Unplaced"/>
</dbReference>